<keyword evidence="9" id="KW-1185">Reference proteome</keyword>
<dbReference type="Gene3D" id="1.25.40.1030">
    <property type="match status" value="1"/>
</dbReference>
<reference evidence="10" key="1">
    <citation type="submission" date="2025-08" db="UniProtKB">
        <authorList>
            <consortium name="RefSeq"/>
        </authorList>
    </citation>
    <scope>IDENTIFICATION</scope>
</reference>
<evidence type="ECO:0000256" key="6">
    <source>
        <dbReference type="ARBA" id="ARBA00022892"/>
    </source>
</evidence>
<keyword evidence="2" id="KW-0813">Transport</keyword>
<gene>
    <name evidence="10" type="primary">LOC103516994</name>
</gene>
<dbReference type="STRING" id="121845.A0A3Q0JEC0"/>
<keyword evidence="4" id="KW-0677">Repeat</keyword>
<protein>
    <submittedName>
        <fullName evidence="10">Protein transport protein Sec31A</fullName>
    </submittedName>
</protein>
<feature type="compositionally biased region" description="Polar residues" evidence="7">
    <location>
        <begin position="542"/>
        <end position="565"/>
    </location>
</feature>
<dbReference type="Proteomes" id="UP000079169">
    <property type="component" value="Unplaced"/>
</dbReference>
<evidence type="ECO:0000256" key="7">
    <source>
        <dbReference type="SAM" id="MobiDB-lite"/>
    </source>
</evidence>
<evidence type="ECO:0000313" key="9">
    <source>
        <dbReference type="Proteomes" id="UP000079169"/>
    </source>
</evidence>
<evidence type="ECO:0000256" key="4">
    <source>
        <dbReference type="ARBA" id="ARBA00022737"/>
    </source>
</evidence>
<keyword evidence="3" id="KW-0853">WD repeat</keyword>
<dbReference type="GO" id="GO:0005198">
    <property type="term" value="F:structural molecule activity"/>
    <property type="evidence" value="ECO:0007669"/>
    <property type="project" value="TreeGrafter"/>
</dbReference>
<comment type="subcellular location">
    <subcellularLocation>
        <location evidence="1">Endoplasmic reticulum</location>
    </subcellularLocation>
</comment>
<evidence type="ECO:0000256" key="2">
    <source>
        <dbReference type="ARBA" id="ARBA00022448"/>
    </source>
</evidence>
<dbReference type="GO" id="GO:0070971">
    <property type="term" value="C:endoplasmic reticulum exit site"/>
    <property type="evidence" value="ECO:0007669"/>
    <property type="project" value="TreeGrafter"/>
</dbReference>
<dbReference type="GeneID" id="103516994"/>
<dbReference type="InterPro" id="IPR040251">
    <property type="entry name" value="SEC31-like"/>
</dbReference>
<evidence type="ECO:0000256" key="1">
    <source>
        <dbReference type="ARBA" id="ARBA00004240"/>
    </source>
</evidence>
<evidence type="ECO:0000256" key="3">
    <source>
        <dbReference type="ARBA" id="ARBA00022574"/>
    </source>
</evidence>
<dbReference type="KEGG" id="dci:103516994"/>
<dbReference type="AlphaFoldDB" id="A0A3Q0JEC0"/>
<dbReference type="PaxDb" id="121845-A0A3Q0JEC0"/>
<keyword evidence="5" id="KW-0256">Endoplasmic reticulum</keyword>
<dbReference type="InterPro" id="IPR024298">
    <property type="entry name" value="Sec16_Sec23-bd"/>
</dbReference>
<dbReference type="GO" id="GO:0007029">
    <property type="term" value="P:endoplasmic reticulum organization"/>
    <property type="evidence" value="ECO:0007669"/>
    <property type="project" value="TreeGrafter"/>
</dbReference>
<feature type="region of interest" description="Disordered" evidence="7">
    <location>
        <begin position="535"/>
        <end position="565"/>
    </location>
</feature>
<sequence>MAVPFNCVIKVIMTRGMDEELQVASLGRMDLSFIADSFPGIDTYAETTGPVHQIIAKLKKPPKWFKKPAGAKFAFGGKMVAFTGDNKYITVYQVTFDPALIARSRALEASLEVGEFSVYCSHKLSTAADPIQADIWRFVSTYFDREPRYSLLGLLGYPRDALSMNSVDVDINNEYLDDNDTVIELNASDDLTKALLLGNIAAAVDICIAENNYADAFLLASAGDESLQERTKSRYFQANKSNLSHLMRAVVSRDWKRLVEKCDLTHWIQVLVAIVSQAEPSQLSTLCQLLGKRLEAQGGNLAIKAELCYIVSGNINNLVEAWMKTNNRSVQDLVEVVLILQKALQIRGQGVPVGGTLAQLLSTYAEMLATQGDLETALSYLSLSNSTDENTTALKSHIQCALGVKPARQPSVSGHYFSQNSMKRTSLSASSSNSVAPPPTVLNNTMAPPPTVLNNTMAPPPTVLNNTMAPPPAVATPNVVPTGPPRISSKYVVDPSLMGGSPYSRPQSSLAAPVSNNIFQPITSAEPPNINSQPIMGAGPPNLTSNHKPPVSSLPQPSFDNDQGKNGVNITRLSITFAEYVFENTECLFLLQVCGVKMKSASE</sequence>
<evidence type="ECO:0000259" key="8">
    <source>
        <dbReference type="Pfam" id="PF12931"/>
    </source>
</evidence>
<organism evidence="9 10">
    <name type="scientific">Diaphorina citri</name>
    <name type="common">Asian citrus psyllid</name>
    <dbReference type="NCBI Taxonomy" id="121845"/>
    <lineage>
        <taxon>Eukaryota</taxon>
        <taxon>Metazoa</taxon>
        <taxon>Ecdysozoa</taxon>
        <taxon>Arthropoda</taxon>
        <taxon>Hexapoda</taxon>
        <taxon>Insecta</taxon>
        <taxon>Pterygota</taxon>
        <taxon>Neoptera</taxon>
        <taxon>Paraneoptera</taxon>
        <taxon>Hemiptera</taxon>
        <taxon>Sternorrhyncha</taxon>
        <taxon>Psylloidea</taxon>
        <taxon>Psyllidae</taxon>
        <taxon>Diaphorininae</taxon>
        <taxon>Diaphorina</taxon>
    </lineage>
</organism>
<dbReference type="PANTHER" id="PTHR13923:SF11">
    <property type="entry name" value="SECRETORY 31, ISOFORM D"/>
    <property type="match status" value="1"/>
</dbReference>
<dbReference type="RefSeq" id="XP_026685040.1">
    <property type="nucleotide sequence ID" value="XM_026829239.1"/>
</dbReference>
<accession>A0A3Q0JEC0</accession>
<evidence type="ECO:0000256" key="5">
    <source>
        <dbReference type="ARBA" id="ARBA00022824"/>
    </source>
</evidence>
<feature type="domain" description="Sec16 Sec23-binding" evidence="8">
    <location>
        <begin position="192"/>
        <end position="330"/>
    </location>
</feature>
<dbReference type="Pfam" id="PF12931">
    <property type="entry name" value="TPR_Sec16"/>
    <property type="match status" value="1"/>
</dbReference>
<dbReference type="PANTHER" id="PTHR13923">
    <property type="entry name" value="SEC31-RELATED PROTEIN"/>
    <property type="match status" value="1"/>
</dbReference>
<keyword evidence="6" id="KW-0931">ER-Golgi transport</keyword>
<name>A0A3Q0JEC0_DIACI</name>
<dbReference type="GO" id="GO:0090110">
    <property type="term" value="P:COPII-coated vesicle cargo loading"/>
    <property type="evidence" value="ECO:0007669"/>
    <property type="project" value="TreeGrafter"/>
</dbReference>
<dbReference type="GO" id="GO:0030127">
    <property type="term" value="C:COPII vesicle coat"/>
    <property type="evidence" value="ECO:0007669"/>
    <property type="project" value="TreeGrafter"/>
</dbReference>
<proteinExistence type="predicted"/>
<evidence type="ECO:0000313" key="10">
    <source>
        <dbReference type="RefSeq" id="XP_026685040.1"/>
    </source>
</evidence>